<sequence>MPKSTKKPKKNSLPPADFSKIAPTINQYKQKLRHAQLQPLDSKTTLSRISLTWPITRLLHNCTRFVQQQNDEGELSPELFEWLKVQDYVDEKLLNKWGKRGYEKLCCLGCINRLGQGNGAVCVCRVPKVELLKRKNRKQLREQKGGNANGEQNDQNDQNDQGEEEDLEEESTDVDKVDVECVTCGCRGCASTD</sequence>
<protein>
    <submittedName>
        <fullName evidence="5">Uncharacterized protein</fullName>
    </submittedName>
</protein>
<dbReference type="PRINTS" id="PR00322">
    <property type="entry name" value="G10"/>
</dbReference>
<feature type="compositionally biased region" description="Acidic residues" evidence="4">
    <location>
        <begin position="160"/>
        <end position="172"/>
    </location>
</feature>
<dbReference type="eggNOG" id="KOG3404">
    <property type="taxonomic scope" value="Eukaryota"/>
</dbReference>
<name>A5DSS5_LODEL</name>
<evidence type="ECO:0000313" key="5">
    <source>
        <dbReference type="EMBL" id="EDK42233.1"/>
    </source>
</evidence>
<proteinExistence type="inferred from homology"/>
<dbReference type="GO" id="GO:0000398">
    <property type="term" value="P:mRNA splicing, via spliceosome"/>
    <property type="evidence" value="ECO:0007669"/>
    <property type="project" value="EnsemblFungi"/>
</dbReference>
<gene>
    <name evidence="5" type="ORF">LELG_00411</name>
</gene>
<dbReference type="GeneID" id="5235352"/>
<keyword evidence="6" id="KW-1185">Reference proteome</keyword>
<dbReference type="PANTHER" id="PTHR19411:SF0">
    <property type="entry name" value="PROTEIN BUD31 HOMOLOG"/>
    <property type="match status" value="1"/>
</dbReference>
<dbReference type="InterPro" id="IPR001748">
    <property type="entry name" value="BUD31"/>
</dbReference>
<evidence type="ECO:0000256" key="3">
    <source>
        <dbReference type="ARBA" id="ARBA00023242"/>
    </source>
</evidence>
<dbReference type="Pfam" id="PF01125">
    <property type="entry name" value="BUD31"/>
    <property type="match status" value="1"/>
</dbReference>
<comment type="similarity">
    <text evidence="2">Belongs to the BUD31 (G10) family.</text>
</comment>
<dbReference type="STRING" id="379508.A5DSS5"/>
<dbReference type="GO" id="GO:0005681">
    <property type="term" value="C:spliceosomal complex"/>
    <property type="evidence" value="ECO:0007669"/>
    <property type="project" value="TreeGrafter"/>
</dbReference>
<dbReference type="GO" id="GO:0005686">
    <property type="term" value="C:U2 snRNP"/>
    <property type="evidence" value="ECO:0007669"/>
    <property type="project" value="EnsemblFungi"/>
</dbReference>
<organism evidence="5 6">
    <name type="scientific">Lodderomyces elongisporus (strain ATCC 11503 / CBS 2605 / JCM 1781 / NBRC 1676 / NRRL YB-4239)</name>
    <name type="common">Yeast</name>
    <name type="synonym">Saccharomyces elongisporus</name>
    <dbReference type="NCBI Taxonomy" id="379508"/>
    <lineage>
        <taxon>Eukaryota</taxon>
        <taxon>Fungi</taxon>
        <taxon>Dikarya</taxon>
        <taxon>Ascomycota</taxon>
        <taxon>Saccharomycotina</taxon>
        <taxon>Pichiomycetes</taxon>
        <taxon>Debaryomycetaceae</taxon>
        <taxon>Candida/Lodderomyces clade</taxon>
        <taxon>Lodderomyces</taxon>
    </lineage>
</organism>
<dbReference type="OrthoDB" id="277109at2759"/>
<evidence type="ECO:0000256" key="1">
    <source>
        <dbReference type="ARBA" id="ARBA00004123"/>
    </source>
</evidence>
<dbReference type="KEGG" id="lel:PVL30_000402"/>
<reference evidence="5 6" key="1">
    <citation type="journal article" date="2009" name="Nature">
        <title>Evolution of pathogenicity and sexual reproduction in eight Candida genomes.</title>
        <authorList>
            <person name="Butler G."/>
            <person name="Rasmussen M.D."/>
            <person name="Lin M.F."/>
            <person name="Santos M.A."/>
            <person name="Sakthikumar S."/>
            <person name="Munro C.A."/>
            <person name="Rheinbay E."/>
            <person name="Grabherr M."/>
            <person name="Forche A."/>
            <person name="Reedy J.L."/>
            <person name="Agrafioti I."/>
            <person name="Arnaud M.B."/>
            <person name="Bates S."/>
            <person name="Brown A.J."/>
            <person name="Brunke S."/>
            <person name="Costanzo M.C."/>
            <person name="Fitzpatrick D.A."/>
            <person name="de Groot P.W."/>
            <person name="Harris D."/>
            <person name="Hoyer L.L."/>
            <person name="Hube B."/>
            <person name="Klis F.M."/>
            <person name="Kodira C."/>
            <person name="Lennard N."/>
            <person name="Logue M.E."/>
            <person name="Martin R."/>
            <person name="Neiman A.M."/>
            <person name="Nikolaou E."/>
            <person name="Quail M.A."/>
            <person name="Quinn J."/>
            <person name="Santos M.C."/>
            <person name="Schmitzberger F.F."/>
            <person name="Sherlock G."/>
            <person name="Shah P."/>
            <person name="Silverstein K.A."/>
            <person name="Skrzypek M.S."/>
            <person name="Soll D."/>
            <person name="Staggs R."/>
            <person name="Stansfield I."/>
            <person name="Stumpf M.P."/>
            <person name="Sudbery P.E."/>
            <person name="Srikantha T."/>
            <person name="Zeng Q."/>
            <person name="Berman J."/>
            <person name="Berriman M."/>
            <person name="Heitman J."/>
            <person name="Gow N.A."/>
            <person name="Lorenz M.C."/>
            <person name="Birren B.W."/>
            <person name="Kellis M."/>
            <person name="Cuomo C.A."/>
        </authorList>
    </citation>
    <scope>NUCLEOTIDE SEQUENCE [LARGE SCALE GENOMIC DNA]</scope>
    <source>
        <strain evidence="6">ATCC 11503 / BCRC 21390 / CBS 2605 / JCM 1781 / NBRC 1676 / NRRL YB-4239</strain>
    </source>
</reference>
<comment type="subcellular location">
    <subcellularLocation>
        <location evidence="1">Nucleus</location>
    </subcellularLocation>
</comment>
<dbReference type="FunCoup" id="A5DSS5">
    <property type="interactions" value="872"/>
</dbReference>
<dbReference type="PANTHER" id="PTHR19411">
    <property type="entry name" value="PROTEIN BUD31-RELATED"/>
    <property type="match status" value="1"/>
</dbReference>
<evidence type="ECO:0000313" key="6">
    <source>
        <dbReference type="Proteomes" id="UP000001996"/>
    </source>
</evidence>
<dbReference type="VEuPathDB" id="FungiDB:LELG_00411"/>
<dbReference type="Proteomes" id="UP000001996">
    <property type="component" value="Unassembled WGS sequence"/>
</dbReference>
<feature type="region of interest" description="Disordered" evidence="4">
    <location>
        <begin position="140"/>
        <end position="174"/>
    </location>
</feature>
<evidence type="ECO:0000256" key="4">
    <source>
        <dbReference type="SAM" id="MobiDB-lite"/>
    </source>
</evidence>
<dbReference type="InParanoid" id="A5DSS5"/>
<dbReference type="EMBL" id="CH981524">
    <property type="protein sequence ID" value="EDK42233.1"/>
    <property type="molecule type" value="Genomic_DNA"/>
</dbReference>
<accession>A5DSS5</accession>
<dbReference type="GO" id="GO:0000974">
    <property type="term" value="C:Prp19 complex"/>
    <property type="evidence" value="ECO:0007669"/>
    <property type="project" value="EnsemblFungi"/>
</dbReference>
<evidence type="ECO:0000256" key="2">
    <source>
        <dbReference type="ARBA" id="ARBA00005287"/>
    </source>
</evidence>
<dbReference type="HOGENOM" id="CLU_087132_1_1_1"/>
<keyword evidence="3" id="KW-0539">Nucleus</keyword>
<dbReference type="AlphaFoldDB" id="A5DSS5"/>
<feature type="compositionally biased region" description="Low complexity" evidence="4">
    <location>
        <begin position="145"/>
        <end position="159"/>
    </location>
</feature>